<feature type="chain" id="PRO_5005326594" evidence="1">
    <location>
        <begin position="18"/>
        <end position="73"/>
    </location>
</feature>
<dbReference type="WBParaSite" id="ACAC_0000481801-mRNA-1">
    <property type="protein sequence ID" value="ACAC_0000481801-mRNA-1"/>
    <property type="gene ID" value="ACAC_0000481801"/>
</dbReference>
<proteinExistence type="predicted"/>
<reference evidence="3" key="2">
    <citation type="submission" date="2017-02" db="UniProtKB">
        <authorList>
            <consortium name="WormBaseParasite"/>
        </authorList>
    </citation>
    <scope>IDENTIFICATION</scope>
</reference>
<accession>A0A0K0D423</accession>
<keyword evidence="1" id="KW-0732">Signal</keyword>
<feature type="signal peptide" evidence="1">
    <location>
        <begin position="1"/>
        <end position="17"/>
    </location>
</feature>
<keyword evidence="2" id="KW-1185">Reference proteome</keyword>
<organism evidence="2 3">
    <name type="scientific">Angiostrongylus cantonensis</name>
    <name type="common">Rat lungworm</name>
    <dbReference type="NCBI Taxonomy" id="6313"/>
    <lineage>
        <taxon>Eukaryota</taxon>
        <taxon>Metazoa</taxon>
        <taxon>Ecdysozoa</taxon>
        <taxon>Nematoda</taxon>
        <taxon>Chromadorea</taxon>
        <taxon>Rhabditida</taxon>
        <taxon>Rhabditina</taxon>
        <taxon>Rhabditomorpha</taxon>
        <taxon>Strongyloidea</taxon>
        <taxon>Metastrongylidae</taxon>
        <taxon>Angiostrongylus</taxon>
    </lineage>
</organism>
<sequence>MALRVLVAILMATLCICQTFLIGNDDLNNLVDYPMSKRNFEHIWRNIQMQMPGNHKRTESLTRARANAYYRLG</sequence>
<dbReference type="AlphaFoldDB" id="A0A0K0D423"/>
<evidence type="ECO:0000313" key="3">
    <source>
        <dbReference type="WBParaSite" id="ACAC_0000481801-mRNA-1"/>
    </source>
</evidence>
<name>A0A0K0D423_ANGCA</name>
<protein>
    <submittedName>
        <fullName evidence="3">Uncharacterized protein</fullName>
    </submittedName>
</protein>
<evidence type="ECO:0000256" key="1">
    <source>
        <dbReference type="SAM" id="SignalP"/>
    </source>
</evidence>
<reference evidence="2" key="1">
    <citation type="submission" date="2012-09" db="EMBL/GenBank/DDBJ databases">
        <authorList>
            <person name="Martin A.A."/>
        </authorList>
    </citation>
    <scope>NUCLEOTIDE SEQUENCE</scope>
</reference>
<dbReference type="Proteomes" id="UP000035642">
    <property type="component" value="Unassembled WGS sequence"/>
</dbReference>
<evidence type="ECO:0000313" key="2">
    <source>
        <dbReference type="Proteomes" id="UP000035642"/>
    </source>
</evidence>